<keyword evidence="6" id="KW-1185">Reference proteome</keyword>
<dbReference type="EMBL" id="BTRK01000004">
    <property type="protein sequence ID" value="GMR44879.1"/>
    <property type="molecule type" value="Genomic_DNA"/>
</dbReference>
<sequence>FPGMHPYVEEALRALTLVARLLVIIVVGSVKALLPAGILPKKDVRGEICLITGAGSGLGRLMAIEFAKRGCILVLWDVNTAGNSETKAIIGEGGETVHTYTVDLSKREQINEAAARVAREVGKVGILINNAGVVTGKRLVDSPDEWIERTMAVNTSACIYTTKNFVGGMIERNHGHIVTIASMAGKIGLSGIVDYTASKFGAVGFHESLVAELRHVGADGVKATLVCPYVINTGMFAGFENKSPGIVPTLEPEYVVDRIVEAVLTNQAELQMPKIAYLMMGLVNILPSEAKHALFEYLGQYDGMDTFKGRTPFSK</sequence>
<dbReference type="FunFam" id="3.40.50.720:FF:000202">
    <property type="entry name" value="Short-chain dehydrogenase/reductase family 16C member 6"/>
    <property type="match status" value="1"/>
</dbReference>
<accession>A0AAN5HXJ8</accession>
<dbReference type="AlphaFoldDB" id="A0AAN5HXJ8"/>
<dbReference type="Pfam" id="PF00106">
    <property type="entry name" value="adh_short"/>
    <property type="match status" value="1"/>
</dbReference>
<dbReference type="InterPro" id="IPR036291">
    <property type="entry name" value="NAD(P)-bd_dom_sf"/>
</dbReference>
<proteinExistence type="inferred from homology"/>
<dbReference type="GO" id="GO:0016616">
    <property type="term" value="F:oxidoreductase activity, acting on the CH-OH group of donors, NAD or NADP as acceptor"/>
    <property type="evidence" value="ECO:0007669"/>
    <property type="project" value="TreeGrafter"/>
</dbReference>
<evidence type="ECO:0000256" key="2">
    <source>
        <dbReference type="ARBA" id="ARBA00023002"/>
    </source>
</evidence>
<reference evidence="6" key="1">
    <citation type="submission" date="2022-10" db="EMBL/GenBank/DDBJ databases">
        <title>Genome assembly of Pristionchus species.</title>
        <authorList>
            <person name="Yoshida K."/>
            <person name="Sommer R.J."/>
        </authorList>
    </citation>
    <scope>NUCLEOTIDE SEQUENCE [LARGE SCALE GENOMIC DNA]</scope>
    <source>
        <strain evidence="6">RS5460</strain>
    </source>
</reference>
<dbReference type="InterPro" id="IPR002347">
    <property type="entry name" value="SDR_fam"/>
</dbReference>
<feature type="non-terminal residue" evidence="5">
    <location>
        <position position="1"/>
    </location>
</feature>
<protein>
    <recommendedName>
        <fullName evidence="7">Dehydrogenase</fullName>
    </recommendedName>
</protein>
<evidence type="ECO:0000313" key="6">
    <source>
        <dbReference type="Proteomes" id="UP001328107"/>
    </source>
</evidence>
<evidence type="ECO:0000256" key="1">
    <source>
        <dbReference type="ARBA" id="ARBA00006484"/>
    </source>
</evidence>
<dbReference type="PANTHER" id="PTHR24322">
    <property type="entry name" value="PKSB"/>
    <property type="match status" value="1"/>
</dbReference>
<name>A0AAN5HXJ8_9BILA</name>
<evidence type="ECO:0000313" key="5">
    <source>
        <dbReference type="EMBL" id="GMR44879.1"/>
    </source>
</evidence>
<dbReference type="PANTHER" id="PTHR24322:SF742">
    <property type="entry name" value="PROTEIN DHS-3"/>
    <property type="match status" value="1"/>
</dbReference>
<evidence type="ECO:0008006" key="7">
    <source>
        <dbReference type="Google" id="ProtNLM"/>
    </source>
</evidence>
<gene>
    <name evidence="5" type="ORF">PMAYCL1PPCAC_15074</name>
</gene>
<keyword evidence="3" id="KW-0520">NAD</keyword>
<dbReference type="Gene3D" id="3.40.50.720">
    <property type="entry name" value="NAD(P)-binding Rossmann-like Domain"/>
    <property type="match status" value="1"/>
</dbReference>
<organism evidence="5 6">
    <name type="scientific">Pristionchus mayeri</name>
    <dbReference type="NCBI Taxonomy" id="1317129"/>
    <lineage>
        <taxon>Eukaryota</taxon>
        <taxon>Metazoa</taxon>
        <taxon>Ecdysozoa</taxon>
        <taxon>Nematoda</taxon>
        <taxon>Chromadorea</taxon>
        <taxon>Rhabditida</taxon>
        <taxon>Rhabditina</taxon>
        <taxon>Diplogasteromorpha</taxon>
        <taxon>Diplogasteroidea</taxon>
        <taxon>Neodiplogasteridae</taxon>
        <taxon>Pristionchus</taxon>
    </lineage>
</organism>
<dbReference type="PRINTS" id="PR00081">
    <property type="entry name" value="GDHRDH"/>
</dbReference>
<keyword evidence="2" id="KW-0560">Oxidoreductase</keyword>
<dbReference type="Proteomes" id="UP001328107">
    <property type="component" value="Unassembled WGS sequence"/>
</dbReference>
<dbReference type="CDD" id="cd05339">
    <property type="entry name" value="17beta-HSDXI-like_SDR_c"/>
    <property type="match status" value="1"/>
</dbReference>
<comment type="similarity">
    <text evidence="1 4">Belongs to the short-chain dehydrogenases/reductases (SDR) family.</text>
</comment>
<evidence type="ECO:0000256" key="3">
    <source>
        <dbReference type="ARBA" id="ARBA00023027"/>
    </source>
</evidence>
<comment type="caution">
    <text evidence="5">The sequence shown here is derived from an EMBL/GenBank/DDBJ whole genome shotgun (WGS) entry which is preliminary data.</text>
</comment>
<dbReference type="GO" id="GO:0005811">
    <property type="term" value="C:lipid droplet"/>
    <property type="evidence" value="ECO:0007669"/>
    <property type="project" value="TreeGrafter"/>
</dbReference>
<dbReference type="PRINTS" id="PR00080">
    <property type="entry name" value="SDRFAMILY"/>
</dbReference>
<dbReference type="SUPFAM" id="SSF51735">
    <property type="entry name" value="NAD(P)-binding Rossmann-fold domains"/>
    <property type="match status" value="1"/>
</dbReference>
<evidence type="ECO:0000256" key="4">
    <source>
        <dbReference type="RuleBase" id="RU000363"/>
    </source>
</evidence>